<keyword evidence="2" id="KW-1185">Reference proteome</keyword>
<evidence type="ECO:0008006" key="3">
    <source>
        <dbReference type="Google" id="ProtNLM"/>
    </source>
</evidence>
<reference evidence="1 2" key="1">
    <citation type="submission" date="2020-11" db="EMBL/GenBank/DDBJ databases">
        <title>Kaistella gelatinilytica sp. nov., a flavobacterium isolated from Antarctic Soil.</title>
        <authorList>
            <person name="Li J."/>
        </authorList>
    </citation>
    <scope>NUCLEOTIDE SEQUENCE [LARGE SCALE GENOMIC DNA]</scope>
    <source>
        <strain evidence="1 2">G5-32</strain>
    </source>
</reference>
<sequence length="149" mass="17089">MQTNKKIIILTLFIFLGCKKTLSNPNSLELEKNANTQVTDSINENLENQQDFEGGSFVISCCSGCAMTYIARQAEKNSQSVKVKFSVDMYIDETLSESYDENYMFYYDSSNQLKNIKRVGEEEDFLSSQSINRQNSFKKFTDDFIDNAL</sequence>
<dbReference type="EMBL" id="JADPVI010000005">
    <property type="protein sequence ID" value="MBF8458397.1"/>
    <property type="molecule type" value="Genomic_DNA"/>
</dbReference>
<organism evidence="1 2">
    <name type="scientific">Kaistella gelatinilytica</name>
    <dbReference type="NCBI Taxonomy" id="2787636"/>
    <lineage>
        <taxon>Bacteria</taxon>
        <taxon>Pseudomonadati</taxon>
        <taxon>Bacteroidota</taxon>
        <taxon>Flavobacteriia</taxon>
        <taxon>Flavobacteriales</taxon>
        <taxon>Weeksellaceae</taxon>
        <taxon>Chryseobacterium group</taxon>
        <taxon>Kaistella</taxon>
    </lineage>
</organism>
<name>A0ABS0FFA1_9FLAO</name>
<gene>
    <name evidence="1" type="ORF">IV494_14530</name>
</gene>
<dbReference type="PROSITE" id="PS51257">
    <property type="entry name" value="PROKAR_LIPOPROTEIN"/>
    <property type="match status" value="1"/>
</dbReference>
<proteinExistence type="predicted"/>
<comment type="caution">
    <text evidence="1">The sequence shown here is derived from an EMBL/GenBank/DDBJ whole genome shotgun (WGS) entry which is preliminary data.</text>
</comment>
<evidence type="ECO:0000313" key="1">
    <source>
        <dbReference type="EMBL" id="MBF8458397.1"/>
    </source>
</evidence>
<protein>
    <recommendedName>
        <fullName evidence="3">Lipoprotein</fullName>
    </recommendedName>
</protein>
<dbReference type="Proteomes" id="UP000660070">
    <property type="component" value="Unassembled WGS sequence"/>
</dbReference>
<dbReference type="RefSeq" id="WP_196080837.1">
    <property type="nucleotide sequence ID" value="NZ_JADPVI010000005.1"/>
</dbReference>
<accession>A0ABS0FFA1</accession>
<evidence type="ECO:0000313" key="2">
    <source>
        <dbReference type="Proteomes" id="UP000660070"/>
    </source>
</evidence>